<evidence type="ECO:0000256" key="2">
    <source>
        <dbReference type="ARBA" id="ARBA00007362"/>
    </source>
</evidence>
<protein>
    <submittedName>
        <fullName evidence="9">DMT superfamily metabolite exporter</fullName>
    </submittedName>
</protein>
<dbReference type="AlphaFoldDB" id="A0AAV5B3G4"/>
<keyword evidence="3" id="KW-1003">Cell membrane</keyword>
<feature type="transmembrane region" description="Helical" evidence="7">
    <location>
        <begin position="261"/>
        <end position="281"/>
    </location>
</feature>
<evidence type="ECO:0000256" key="4">
    <source>
        <dbReference type="ARBA" id="ARBA00022692"/>
    </source>
</evidence>
<dbReference type="InterPro" id="IPR037185">
    <property type="entry name" value="EmrE-like"/>
</dbReference>
<dbReference type="InterPro" id="IPR050638">
    <property type="entry name" value="AA-Vitamin_Transporters"/>
</dbReference>
<sequence>MSASGRGAGGFLGTRPGLAVGALVCCLLWGSAVPGVSLGYGLFGIGSGDAGGQMLFAGVRFFLAGACILAFRWAQAGVPPLLDRAGAHSAAKLCLTWTVGQYTCYYLGLAHATGVSASLIQGLEVFVALVVGACVFHTEALTGRKVAGSLAGVAGLALFNWGGAMGFSLSGEGLLALATVFAAVASVLASRYSRESDPVLLAGWQFVMGGAALAALGWALGGRLPPTGAGAWAVLAWLVAVSAVAYTVWSVLLASHPVSSVVAYSFTLPLFGVVISLLTLGDQGHPLGAAALASIAVVCLGIWLVETPAKGRR</sequence>
<feature type="transmembrane region" description="Helical" evidence="7">
    <location>
        <begin position="232"/>
        <end position="254"/>
    </location>
</feature>
<reference evidence="9" key="1">
    <citation type="journal article" date="2022" name="Int. J. Syst. Evol. Microbiol.">
        <title>Granulimonas faecalis gen. nov., sp. nov., and Leptogranulimonas caecicola gen. nov., sp. nov., novel lactate-producing Atopobiaceae bacteria isolated from mouse intestines, and an emended description of the family Atopobiaceae.</title>
        <authorList>
            <person name="Morinaga K."/>
            <person name="Kusada H."/>
            <person name="Sakamoto S."/>
            <person name="Murakami T."/>
            <person name="Toyoda A."/>
            <person name="Mori H."/>
            <person name="Meng X.Y."/>
            <person name="Takashino M."/>
            <person name="Murotomi K."/>
            <person name="Tamaki H."/>
        </authorList>
    </citation>
    <scope>NUCLEOTIDE SEQUENCE</scope>
    <source>
        <strain evidence="9">OPF53</strain>
    </source>
</reference>
<dbReference type="InterPro" id="IPR000620">
    <property type="entry name" value="EamA_dom"/>
</dbReference>
<proteinExistence type="inferred from homology"/>
<evidence type="ECO:0000313" key="10">
    <source>
        <dbReference type="Proteomes" id="UP001055025"/>
    </source>
</evidence>
<keyword evidence="10" id="KW-1185">Reference proteome</keyword>
<evidence type="ECO:0000256" key="1">
    <source>
        <dbReference type="ARBA" id="ARBA00004651"/>
    </source>
</evidence>
<dbReference type="EMBL" id="BQKC01000001">
    <property type="protein sequence ID" value="GJM55812.1"/>
    <property type="molecule type" value="Genomic_DNA"/>
</dbReference>
<feature type="transmembrane region" description="Helical" evidence="7">
    <location>
        <begin position="173"/>
        <end position="192"/>
    </location>
</feature>
<dbReference type="PANTHER" id="PTHR32322:SF18">
    <property type="entry name" value="S-ADENOSYLMETHIONINE_S-ADENOSYLHOMOCYSTEINE TRANSPORTER"/>
    <property type="match status" value="1"/>
</dbReference>
<evidence type="ECO:0000313" key="9">
    <source>
        <dbReference type="EMBL" id="GJM55812.1"/>
    </source>
</evidence>
<dbReference type="RefSeq" id="WP_265590933.1">
    <property type="nucleotide sequence ID" value="NZ_BQKC01000001.1"/>
</dbReference>
<comment type="similarity">
    <text evidence="2">Belongs to the EamA transporter family.</text>
</comment>
<accession>A0AAV5B3G4</accession>
<name>A0AAV5B3G4_9ACTN</name>
<dbReference type="PANTHER" id="PTHR32322">
    <property type="entry name" value="INNER MEMBRANE TRANSPORTER"/>
    <property type="match status" value="1"/>
</dbReference>
<keyword evidence="4 7" id="KW-0812">Transmembrane</keyword>
<organism evidence="9 10">
    <name type="scientific">Granulimonas faecalis</name>
    <dbReference type="NCBI Taxonomy" id="2894155"/>
    <lineage>
        <taxon>Bacteria</taxon>
        <taxon>Bacillati</taxon>
        <taxon>Actinomycetota</taxon>
        <taxon>Coriobacteriia</taxon>
        <taxon>Coriobacteriales</taxon>
        <taxon>Kribbibacteriaceae</taxon>
        <taxon>Granulimonas</taxon>
    </lineage>
</organism>
<keyword evidence="5 7" id="KW-1133">Transmembrane helix</keyword>
<comment type="caution">
    <text evidence="9">The sequence shown here is derived from an EMBL/GenBank/DDBJ whole genome shotgun (WGS) entry which is preliminary data.</text>
</comment>
<keyword evidence="6 7" id="KW-0472">Membrane</keyword>
<feature type="transmembrane region" description="Helical" evidence="7">
    <location>
        <begin position="20"/>
        <end position="43"/>
    </location>
</feature>
<evidence type="ECO:0000259" key="8">
    <source>
        <dbReference type="Pfam" id="PF00892"/>
    </source>
</evidence>
<feature type="transmembrane region" description="Helical" evidence="7">
    <location>
        <begin position="115"/>
        <end position="136"/>
    </location>
</feature>
<evidence type="ECO:0000256" key="6">
    <source>
        <dbReference type="ARBA" id="ARBA00023136"/>
    </source>
</evidence>
<evidence type="ECO:0000256" key="5">
    <source>
        <dbReference type="ARBA" id="ARBA00022989"/>
    </source>
</evidence>
<feature type="transmembrane region" description="Helical" evidence="7">
    <location>
        <begin position="148"/>
        <end position="167"/>
    </location>
</feature>
<feature type="transmembrane region" description="Helical" evidence="7">
    <location>
        <begin position="287"/>
        <end position="305"/>
    </location>
</feature>
<dbReference type="SUPFAM" id="SSF103481">
    <property type="entry name" value="Multidrug resistance efflux transporter EmrE"/>
    <property type="match status" value="2"/>
</dbReference>
<dbReference type="GO" id="GO:0005886">
    <property type="term" value="C:plasma membrane"/>
    <property type="evidence" value="ECO:0007669"/>
    <property type="project" value="UniProtKB-SubCell"/>
</dbReference>
<evidence type="ECO:0000256" key="7">
    <source>
        <dbReference type="SAM" id="Phobius"/>
    </source>
</evidence>
<feature type="transmembrane region" description="Helical" evidence="7">
    <location>
        <begin position="55"/>
        <end position="74"/>
    </location>
</feature>
<feature type="transmembrane region" description="Helical" evidence="7">
    <location>
        <begin position="199"/>
        <end position="220"/>
    </location>
</feature>
<comment type="subcellular location">
    <subcellularLocation>
        <location evidence="1">Cell membrane</location>
        <topology evidence="1">Multi-pass membrane protein</topology>
    </subcellularLocation>
</comment>
<feature type="domain" description="EamA" evidence="8">
    <location>
        <begin position="170"/>
        <end position="305"/>
    </location>
</feature>
<gene>
    <name evidence="9" type="ORF">ATOP_14670</name>
</gene>
<dbReference type="Proteomes" id="UP001055025">
    <property type="component" value="Unassembled WGS sequence"/>
</dbReference>
<evidence type="ECO:0000256" key="3">
    <source>
        <dbReference type="ARBA" id="ARBA00022475"/>
    </source>
</evidence>
<dbReference type="Pfam" id="PF00892">
    <property type="entry name" value="EamA"/>
    <property type="match status" value="1"/>
</dbReference>